<keyword evidence="7" id="KW-1185">Reference proteome</keyword>
<dbReference type="GO" id="GO:0005759">
    <property type="term" value="C:mitochondrial matrix"/>
    <property type="evidence" value="ECO:0007669"/>
    <property type="project" value="TreeGrafter"/>
</dbReference>
<dbReference type="EMBL" id="VJMJ01000065">
    <property type="protein sequence ID" value="KAF0739273.1"/>
    <property type="molecule type" value="Genomic_DNA"/>
</dbReference>
<evidence type="ECO:0000256" key="5">
    <source>
        <dbReference type="ARBA" id="ARBA00042266"/>
    </source>
</evidence>
<comment type="caution">
    <text evidence="6">The sequence shown here is derived from an EMBL/GenBank/DDBJ whole genome shotgun (WGS) entry which is preliminary data.</text>
</comment>
<dbReference type="PANTHER" id="PTHR43648">
    <property type="entry name" value="ELECTRON TRANSFER FLAVOPROTEIN BETA SUBUNIT LYSINE METHYLTRANSFERASE"/>
    <property type="match status" value="1"/>
</dbReference>
<dbReference type="GO" id="GO:0016279">
    <property type="term" value="F:protein-lysine N-methyltransferase activity"/>
    <property type="evidence" value="ECO:0007669"/>
    <property type="project" value="TreeGrafter"/>
</dbReference>
<evidence type="ECO:0000313" key="7">
    <source>
        <dbReference type="Proteomes" id="UP000481153"/>
    </source>
</evidence>
<evidence type="ECO:0000256" key="2">
    <source>
        <dbReference type="ARBA" id="ARBA00022679"/>
    </source>
</evidence>
<dbReference type="AlphaFoldDB" id="A0A6G0XGS3"/>
<keyword evidence="2" id="KW-0808">Transferase</keyword>
<sequence length="268" mass="29308">MLSLRPLERRRISSSTASVAADRSSNKYAEKFLTPHYLKGITTHSEAARIDCANLDSLVLQLITPNCPIYTASSEEAKTYPFPDPFWGFCWPGSYALCRYLQQYPETIRGRVVLDFASGCGIASIVALQLGASAAIANDIDPWSCSAALLNAIVNLPPALHSSIHVHDTNLVGTTLQELKQITGFHRQDPSDWVILAGDVCYEEPLATLVVKWLDELAGQGVQVFLGDPGRQFLPKQHLKQVGTYALPPTLAQDNYGLPLGAVWTLQS</sequence>
<accession>A0A6G0XGS3</accession>
<reference evidence="6 7" key="1">
    <citation type="submission" date="2019-07" db="EMBL/GenBank/DDBJ databases">
        <title>Genomics analysis of Aphanomyces spp. identifies a new class of oomycete effector associated with host adaptation.</title>
        <authorList>
            <person name="Gaulin E."/>
        </authorList>
    </citation>
    <scope>NUCLEOTIDE SEQUENCE [LARGE SCALE GENOMIC DNA]</scope>
    <source>
        <strain evidence="6 7">ATCC 201684</strain>
    </source>
</reference>
<evidence type="ECO:0000256" key="3">
    <source>
        <dbReference type="ARBA" id="ARBA00037932"/>
    </source>
</evidence>
<dbReference type="Gene3D" id="3.40.50.150">
    <property type="entry name" value="Vaccinia Virus protein VP39"/>
    <property type="match status" value="1"/>
</dbReference>
<evidence type="ECO:0000313" key="6">
    <source>
        <dbReference type="EMBL" id="KAF0739273.1"/>
    </source>
</evidence>
<dbReference type="InterPro" id="IPR050078">
    <property type="entry name" value="Ribosomal_L11_MeTrfase_PrmA"/>
</dbReference>
<dbReference type="Proteomes" id="UP000481153">
    <property type="component" value="Unassembled WGS sequence"/>
</dbReference>
<evidence type="ECO:0000256" key="1">
    <source>
        <dbReference type="ARBA" id="ARBA00022603"/>
    </source>
</evidence>
<dbReference type="InterPro" id="IPR029063">
    <property type="entry name" value="SAM-dependent_MTases_sf"/>
</dbReference>
<gene>
    <name evidence="6" type="ORF">Ae201684_005050</name>
</gene>
<organism evidence="6 7">
    <name type="scientific">Aphanomyces euteiches</name>
    <dbReference type="NCBI Taxonomy" id="100861"/>
    <lineage>
        <taxon>Eukaryota</taxon>
        <taxon>Sar</taxon>
        <taxon>Stramenopiles</taxon>
        <taxon>Oomycota</taxon>
        <taxon>Saprolegniomycetes</taxon>
        <taxon>Saprolegniales</taxon>
        <taxon>Verrucalvaceae</taxon>
        <taxon>Aphanomyces</taxon>
    </lineage>
</organism>
<evidence type="ECO:0000256" key="4">
    <source>
        <dbReference type="ARBA" id="ARBA00041867"/>
    </source>
</evidence>
<dbReference type="VEuPathDB" id="FungiDB:AeMF1_003730"/>
<dbReference type="Pfam" id="PF06325">
    <property type="entry name" value="PrmA"/>
    <property type="match status" value="1"/>
</dbReference>
<name>A0A6G0XGS3_9STRA</name>
<dbReference type="PANTHER" id="PTHR43648:SF1">
    <property type="entry name" value="ELECTRON TRANSFER FLAVOPROTEIN BETA SUBUNIT LYSINE METHYLTRANSFERASE"/>
    <property type="match status" value="1"/>
</dbReference>
<comment type="similarity">
    <text evidence="3">Belongs to the methyltransferase superfamily. ETFBKMT family.</text>
</comment>
<keyword evidence="1" id="KW-0489">Methyltransferase</keyword>
<dbReference type="GO" id="GO:0032259">
    <property type="term" value="P:methylation"/>
    <property type="evidence" value="ECO:0007669"/>
    <property type="project" value="UniProtKB-KW"/>
</dbReference>
<proteinExistence type="inferred from homology"/>
<dbReference type="SUPFAM" id="SSF53335">
    <property type="entry name" value="S-adenosyl-L-methionine-dependent methyltransferases"/>
    <property type="match status" value="1"/>
</dbReference>
<protein>
    <recommendedName>
        <fullName evidence="5">ETFB lysine methyltransferase</fullName>
    </recommendedName>
    <alternativeName>
        <fullName evidence="4">Protein N-lysine methyltransferase METTL20</fullName>
    </alternativeName>
</protein>